<evidence type="ECO:0000256" key="5">
    <source>
        <dbReference type="ARBA" id="ARBA00023125"/>
    </source>
</evidence>
<evidence type="ECO:0000256" key="3">
    <source>
        <dbReference type="ARBA" id="ARBA00022833"/>
    </source>
</evidence>
<reference evidence="8" key="1">
    <citation type="submission" date="2022-07" db="EMBL/GenBank/DDBJ databases">
        <title>Fungi with potential for degradation of polypropylene.</title>
        <authorList>
            <person name="Gostincar C."/>
        </authorList>
    </citation>
    <scope>NUCLEOTIDE SEQUENCE</scope>
    <source>
        <strain evidence="8">EXF-13308</strain>
    </source>
</reference>
<name>A0AA38RIF4_9PEZI</name>
<evidence type="ECO:0000256" key="7">
    <source>
        <dbReference type="ARBA" id="ARBA00023242"/>
    </source>
</evidence>
<organism evidence="8 9">
    <name type="scientific">Pleurostoma richardsiae</name>
    <dbReference type="NCBI Taxonomy" id="41990"/>
    <lineage>
        <taxon>Eukaryota</taxon>
        <taxon>Fungi</taxon>
        <taxon>Dikarya</taxon>
        <taxon>Ascomycota</taxon>
        <taxon>Pezizomycotina</taxon>
        <taxon>Sordariomycetes</taxon>
        <taxon>Sordariomycetidae</taxon>
        <taxon>Calosphaeriales</taxon>
        <taxon>Pleurostomataceae</taxon>
        <taxon>Pleurostoma</taxon>
    </lineage>
</organism>
<evidence type="ECO:0000313" key="8">
    <source>
        <dbReference type="EMBL" id="KAJ9138375.1"/>
    </source>
</evidence>
<dbReference type="GO" id="GO:0046872">
    <property type="term" value="F:metal ion binding"/>
    <property type="evidence" value="ECO:0007669"/>
    <property type="project" value="UniProtKB-KW"/>
</dbReference>
<comment type="subcellular location">
    <subcellularLocation>
        <location evidence="1">Nucleus</location>
    </subcellularLocation>
</comment>
<keyword evidence="9" id="KW-1185">Reference proteome</keyword>
<evidence type="ECO:0000256" key="4">
    <source>
        <dbReference type="ARBA" id="ARBA00023015"/>
    </source>
</evidence>
<dbReference type="AlphaFoldDB" id="A0AA38RIF4"/>
<dbReference type="GO" id="GO:0005634">
    <property type="term" value="C:nucleus"/>
    <property type="evidence" value="ECO:0007669"/>
    <property type="project" value="UniProtKB-SubCell"/>
</dbReference>
<evidence type="ECO:0000256" key="2">
    <source>
        <dbReference type="ARBA" id="ARBA00022723"/>
    </source>
</evidence>
<evidence type="ECO:0000256" key="1">
    <source>
        <dbReference type="ARBA" id="ARBA00004123"/>
    </source>
</evidence>
<sequence>MAAESESIRTEMDYMDHPAVETVLTSFFLHVYFANSGKFGKSTLLLREAIACAHILGLHKDAFYEGMESSSVQYHLRLAWLLYITDKAHSIQNDIPATFKLSPTLPELTPEGNLALLRGFCTLCKLFRSFDEVDPIALKAQHAEALEAIRSQLSQSHLLPRFSNDIQRADLLVTEPWLRIVLWKKVIPYVDLTVEPTGKGVSISFPTIIANDLVSRLSTVSKDALEAHGPGMRSKLFEIASALADVITCVPGLTELEPVNNGPRDVLRRLAASIASLRGPGSPTLLTILQEKMIMCGLDHPGPSRVLDITEDVDVVQLEQPNNGRDCGATSSCGGSTQIRYDIRTSPIPEQFRTSYEIPETLLDLANSPKLRDFRSDLLQRPETLLSDPTGIREDSTVEHFTSSRDGHDLSAPRVFLDPLGRNIMEQYQSSLQNYWI</sequence>
<keyword evidence="4" id="KW-0805">Transcription regulation</keyword>
<keyword evidence="6" id="KW-0804">Transcription</keyword>
<comment type="caution">
    <text evidence="8">The sequence shown here is derived from an EMBL/GenBank/DDBJ whole genome shotgun (WGS) entry which is preliminary data.</text>
</comment>
<protein>
    <submittedName>
        <fullName evidence="8">Sucrose utilization protein suc1</fullName>
    </submittedName>
</protein>
<dbReference type="PANTHER" id="PTHR31668">
    <property type="entry name" value="GLUCOSE TRANSPORT TRANSCRIPTION REGULATOR RGT1-RELATED-RELATED"/>
    <property type="match status" value="1"/>
</dbReference>
<gene>
    <name evidence="8" type="ORF">NKR23_g8494</name>
</gene>
<dbReference type="InterPro" id="IPR050797">
    <property type="entry name" value="Carb_Metab_Trans_Reg"/>
</dbReference>
<dbReference type="PANTHER" id="PTHR31668:SF18">
    <property type="entry name" value="MALTOSE FERMENTATION REGULATORY PROTEIN MAL13-RELATED"/>
    <property type="match status" value="1"/>
</dbReference>
<keyword evidence="5" id="KW-0238">DNA-binding</keyword>
<dbReference type="EMBL" id="JANBVO010000030">
    <property type="protein sequence ID" value="KAJ9138375.1"/>
    <property type="molecule type" value="Genomic_DNA"/>
</dbReference>
<dbReference type="Proteomes" id="UP001174694">
    <property type="component" value="Unassembled WGS sequence"/>
</dbReference>
<evidence type="ECO:0000256" key="6">
    <source>
        <dbReference type="ARBA" id="ARBA00023163"/>
    </source>
</evidence>
<proteinExistence type="predicted"/>
<evidence type="ECO:0000313" key="9">
    <source>
        <dbReference type="Proteomes" id="UP001174694"/>
    </source>
</evidence>
<accession>A0AA38RIF4</accession>
<keyword evidence="7" id="KW-0539">Nucleus</keyword>
<keyword evidence="2" id="KW-0479">Metal-binding</keyword>
<dbReference type="CDD" id="cd12148">
    <property type="entry name" value="fungal_TF_MHR"/>
    <property type="match status" value="1"/>
</dbReference>
<keyword evidence="3" id="KW-0862">Zinc</keyword>
<dbReference type="GO" id="GO:0003677">
    <property type="term" value="F:DNA binding"/>
    <property type="evidence" value="ECO:0007669"/>
    <property type="project" value="UniProtKB-KW"/>
</dbReference>